<comment type="caution">
    <text evidence="1">The sequence shown here is derived from an EMBL/GenBank/DDBJ whole genome shotgun (WGS) entry which is preliminary data.</text>
</comment>
<dbReference type="AlphaFoldDB" id="A0A0V1DQR7"/>
<dbReference type="EMBL" id="JYDR01000808">
    <property type="protein sequence ID" value="KRY63866.1"/>
    <property type="molecule type" value="Genomic_DNA"/>
</dbReference>
<organism evidence="1 2">
    <name type="scientific">Trichinella pseudospiralis</name>
    <name type="common">Parasitic roundworm</name>
    <dbReference type="NCBI Taxonomy" id="6337"/>
    <lineage>
        <taxon>Eukaryota</taxon>
        <taxon>Metazoa</taxon>
        <taxon>Ecdysozoa</taxon>
        <taxon>Nematoda</taxon>
        <taxon>Enoplea</taxon>
        <taxon>Dorylaimia</taxon>
        <taxon>Trichinellida</taxon>
        <taxon>Trichinellidae</taxon>
        <taxon>Trichinella</taxon>
    </lineage>
</organism>
<dbReference type="Proteomes" id="UP000054632">
    <property type="component" value="Unassembled WGS sequence"/>
</dbReference>
<evidence type="ECO:0000313" key="2">
    <source>
        <dbReference type="Proteomes" id="UP000054632"/>
    </source>
</evidence>
<gene>
    <name evidence="1" type="ORF">T4A_10212</name>
</gene>
<sequence>MAIKKSPNCENKFFAIFRKTSKSIVQKILKFWRKSFFHKYGHNGCILLEIFLKN</sequence>
<proteinExistence type="predicted"/>
<accession>A0A0V1DQR7</accession>
<reference evidence="1 2" key="1">
    <citation type="submission" date="2015-01" db="EMBL/GenBank/DDBJ databases">
        <title>Evolution of Trichinella species and genotypes.</title>
        <authorList>
            <person name="Korhonen P.K."/>
            <person name="Edoardo P."/>
            <person name="Giuseppe L.R."/>
            <person name="Gasser R.B."/>
        </authorList>
    </citation>
    <scope>NUCLEOTIDE SEQUENCE [LARGE SCALE GENOMIC DNA]</scope>
    <source>
        <strain evidence="1">ISS13</strain>
    </source>
</reference>
<protein>
    <submittedName>
        <fullName evidence="1">Uncharacterized protein</fullName>
    </submittedName>
</protein>
<name>A0A0V1DQR7_TRIPS</name>
<evidence type="ECO:0000313" key="1">
    <source>
        <dbReference type="EMBL" id="KRY63866.1"/>
    </source>
</evidence>